<accession>A0A974P4A6</accession>
<evidence type="ECO:0000256" key="4">
    <source>
        <dbReference type="SAM" id="MobiDB-lite"/>
    </source>
</evidence>
<dbReference type="Pfam" id="PF00106">
    <property type="entry name" value="adh_short"/>
    <property type="match status" value="2"/>
</dbReference>
<dbReference type="Gene3D" id="3.40.50.720">
    <property type="entry name" value="NAD(P)-binding Rossmann-like Domain"/>
    <property type="match status" value="2"/>
</dbReference>
<feature type="region of interest" description="Disordered" evidence="4">
    <location>
        <begin position="301"/>
        <end position="328"/>
    </location>
</feature>
<dbReference type="PROSITE" id="PS00061">
    <property type="entry name" value="ADH_SHORT"/>
    <property type="match status" value="1"/>
</dbReference>
<dbReference type="InterPro" id="IPR002347">
    <property type="entry name" value="SDR_fam"/>
</dbReference>
<reference evidence="5" key="1">
    <citation type="submission" date="2021-01" db="EMBL/GenBank/DDBJ databases">
        <title>Genome sequence of Phenylobacterium sp. 20VBR1 isolated from a valley glaceir, Ny-Alesund, Svalbard.</title>
        <authorList>
            <person name="Thomas F.A."/>
            <person name="Krishnan K.P."/>
            <person name="Sinha R.K."/>
        </authorList>
    </citation>
    <scope>NUCLEOTIDE SEQUENCE</scope>
    <source>
        <strain evidence="5">20VBR1</strain>
    </source>
</reference>
<gene>
    <name evidence="5" type="ORF">JKL49_05260</name>
</gene>
<proteinExistence type="inferred from homology"/>
<dbReference type="AlphaFoldDB" id="A0A974P4A6"/>
<protein>
    <submittedName>
        <fullName evidence="5">SDR family NAD(P)-dependent oxidoreductase</fullName>
    </submittedName>
</protein>
<name>A0A974P4A6_9CAUL</name>
<dbReference type="PANTHER" id="PTHR43391:SF26">
    <property type="entry name" value="BLL7251 PROTEIN"/>
    <property type="match status" value="1"/>
</dbReference>
<dbReference type="PANTHER" id="PTHR43391">
    <property type="entry name" value="RETINOL DEHYDROGENASE-RELATED"/>
    <property type="match status" value="1"/>
</dbReference>
<dbReference type="CDD" id="cd05233">
    <property type="entry name" value="SDR_c"/>
    <property type="match status" value="1"/>
</dbReference>
<keyword evidence="2" id="KW-0560">Oxidoreductase</keyword>
<feature type="compositionally biased region" description="Basic residues" evidence="4">
    <location>
        <begin position="317"/>
        <end position="328"/>
    </location>
</feature>
<dbReference type="InterPro" id="IPR020904">
    <property type="entry name" value="Sc_DH/Rdtase_CS"/>
</dbReference>
<feature type="compositionally biased region" description="Basic and acidic residues" evidence="4">
    <location>
        <begin position="305"/>
        <end position="316"/>
    </location>
</feature>
<evidence type="ECO:0000256" key="2">
    <source>
        <dbReference type="ARBA" id="ARBA00023002"/>
    </source>
</evidence>
<evidence type="ECO:0000256" key="3">
    <source>
        <dbReference type="RuleBase" id="RU000363"/>
    </source>
</evidence>
<dbReference type="PRINTS" id="PR00080">
    <property type="entry name" value="SDRFAMILY"/>
</dbReference>
<dbReference type="InterPro" id="IPR036291">
    <property type="entry name" value="NAD(P)-bd_dom_sf"/>
</dbReference>
<dbReference type="EMBL" id="CP068570">
    <property type="protein sequence ID" value="QQZ50769.1"/>
    <property type="molecule type" value="Genomic_DNA"/>
</dbReference>
<comment type="similarity">
    <text evidence="1 3">Belongs to the short-chain dehydrogenases/reductases (SDR) family.</text>
</comment>
<evidence type="ECO:0000256" key="1">
    <source>
        <dbReference type="ARBA" id="ARBA00006484"/>
    </source>
</evidence>
<sequence length="328" mass="34620">MKELEERQIRASGVLCDVAVRNAVEAAAAKTIETFGKVHVVCNNAGVGAGGPIDQVRHADWDWILAVNLMGVVYGMETFLPLIRSHGEGGTFVNTASMAGMISPPGMEPYSATKFAVVAMSEGWAGQLAPEGINVSVLCPGFVKTKINQSGRTRQAQFGGPVDSPVVADSMVENGIDPQRVGRRVLEAIQAGERYIFTHPDMRPFVEARFAGLMSAFDAAAASPALAGWTTRPRPLGDGDALVTVLITGGTKGIGLAIARRLAPVHGRVVLAYHSDEAAADVARAEILALGAAVETVRCEVGTPEGRRPDGGDRAARPRRATSSTRRR</sequence>
<organism evidence="5">
    <name type="scientific">Phenylobacterium glaciei</name>
    <dbReference type="NCBI Taxonomy" id="2803784"/>
    <lineage>
        <taxon>Bacteria</taxon>
        <taxon>Pseudomonadati</taxon>
        <taxon>Pseudomonadota</taxon>
        <taxon>Alphaproteobacteria</taxon>
        <taxon>Caulobacterales</taxon>
        <taxon>Caulobacteraceae</taxon>
        <taxon>Phenylobacterium</taxon>
    </lineage>
</organism>
<dbReference type="PRINTS" id="PR00081">
    <property type="entry name" value="GDHRDH"/>
</dbReference>
<evidence type="ECO:0000313" key="5">
    <source>
        <dbReference type="EMBL" id="QQZ50769.1"/>
    </source>
</evidence>
<dbReference type="GO" id="GO:0016491">
    <property type="term" value="F:oxidoreductase activity"/>
    <property type="evidence" value="ECO:0007669"/>
    <property type="project" value="UniProtKB-KW"/>
</dbReference>
<dbReference type="SUPFAM" id="SSF51735">
    <property type="entry name" value="NAD(P)-binding Rossmann-fold domains"/>
    <property type="match status" value="2"/>
</dbReference>